<dbReference type="PANTHER" id="PTHR24166">
    <property type="entry name" value="ROLLING PEBBLES, ISOFORM B"/>
    <property type="match status" value="1"/>
</dbReference>
<evidence type="ECO:0000313" key="4">
    <source>
        <dbReference type="EMBL" id="CAE7360984.1"/>
    </source>
</evidence>
<dbReference type="Gene3D" id="1.25.40.20">
    <property type="entry name" value="Ankyrin repeat-containing domain"/>
    <property type="match status" value="1"/>
</dbReference>
<dbReference type="Proteomes" id="UP000649617">
    <property type="component" value="Unassembled WGS sequence"/>
</dbReference>
<sequence length="708" mass="78081">MRFLAIGFLTWLMAAVGAALLTLMSFDVLAMQGSLLDYSFSKGHLTYLAGDRAVQNTLLLHDDADSITFYFEAGTSTESVKLTIQHPLLNDSNAVLLYSLNGEGEASEAADASSKTPAMEYQLDLPAGPLYGRITVETSSTVCFFTQCVMSATTYMFHIIRVGEMISFSLKGQVSGTDSPKDFVEQRSWLYQQRCPEWYIPEFQPHSLASLEVTLRPVCFAPLREWSGRSSRLVQYAQECQCGEESTEGTWLGNECWKEVDLQLLNASSGSTCLFLRKTSVPVMDELKVPGRKGRLCGHDVVEWLQDVKVSGKFAKLVSDLESSEAPEKPDARLATEPKAAKEWAFELRNGTEHQISNTFAFSAPIESFLHITQLIISTTQDETDSESQLVPLKMVPHPPPIKVLLKNGSLLPEFAMDKKRSEYFACMVRDLKPVQAQVVDKRFQVKEQLVLLEDDCFGSPAFQKRLSAVRNESCDYCEKYQPWSDSYDIAVTLSMQGCLNEAIDVGNFEVFKDVASLVPQELQKENQHSCAFLQRAIRVDQTGMLPGLLTIFGPNCEGCKETPLGVAAAAGNLKALDLLLNVSSLTDDEDESGRTALFRATQTCNVDAVGRLINKSDFNHGMPTKKGGKCLITPLLWLVGRGKLAGAACEDRWKALVQMLLKGGAKFTVAGCPPSKTPNTALVEAIQYENMEAVPLLLELGADVNQK</sequence>
<dbReference type="PANTHER" id="PTHR24166:SF48">
    <property type="entry name" value="PROTEIN VAPYRIN"/>
    <property type="match status" value="1"/>
</dbReference>
<proteinExistence type="predicted"/>
<keyword evidence="1" id="KW-0677">Repeat</keyword>
<name>A0A812PPY2_SYMPI</name>
<feature type="non-terminal residue" evidence="4">
    <location>
        <position position="708"/>
    </location>
</feature>
<dbReference type="InterPro" id="IPR002110">
    <property type="entry name" value="Ankyrin_rpt"/>
</dbReference>
<dbReference type="InterPro" id="IPR036770">
    <property type="entry name" value="Ankyrin_rpt-contain_sf"/>
</dbReference>
<protein>
    <submittedName>
        <fullName evidence="4">Mask protein</fullName>
    </submittedName>
</protein>
<dbReference type="EMBL" id="CAJNIZ010014373">
    <property type="protein sequence ID" value="CAE7360984.1"/>
    <property type="molecule type" value="Genomic_DNA"/>
</dbReference>
<evidence type="ECO:0000256" key="1">
    <source>
        <dbReference type="ARBA" id="ARBA00022737"/>
    </source>
</evidence>
<feature type="repeat" description="ANK" evidence="3">
    <location>
        <begin position="678"/>
        <end position="708"/>
    </location>
</feature>
<dbReference type="AlphaFoldDB" id="A0A812PPY2"/>
<keyword evidence="2 3" id="KW-0040">ANK repeat</keyword>
<dbReference type="PROSITE" id="PS50088">
    <property type="entry name" value="ANK_REPEAT"/>
    <property type="match status" value="1"/>
</dbReference>
<gene>
    <name evidence="4" type="primary">mask</name>
    <name evidence="4" type="ORF">SPIL2461_LOCUS8636</name>
</gene>
<comment type="caution">
    <text evidence="4">The sequence shown here is derived from an EMBL/GenBank/DDBJ whole genome shotgun (WGS) entry which is preliminary data.</text>
</comment>
<dbReference type="Pfam" id="PF12796">
    <property type="entry name" value="Ank_2"/>
    <property type="match status" value="1"/>
</dbReference>
<dbReference type="PROSITE" id="PS50297">
    <property type="entry name" value="ANK_REP_REGION"/>
    <property type="match status" value="1"/>
</dbReference>
<evidence type="ECO:0000313" key="5">
    <source>
        <dbReference type="Proteomes" id="UP000649617"/>
    </source>
</evidence>
<dbReference type="SUPFAM" id="SSF48403">
    <property type="entry name" value="Ankyrin repeat"/>
    <property type="match status" value="1"/>
</dbReference>
<dbReference type="Pfam" id="PF00023">
    <property type="entry name" value="Ank"/>
    <property type="match status" value="1"/>
</dbReference>
<organism evidence="4 5">
    <name type="scientific">Symbiodinium pilosum</name>
    <name type="common">Dinoflagellate</name>
    <dbReference type="NCBI Taxonomy" id="2952"/>
    <lineage>
        <taxon>Eukaryota</taxon>
        <taxon>Sar</taxon>
        <taxon>Alveolata</taxon>
        <taxon>Dinophyceae</taxon>
        <taxon>Suessiales</taxon>
        <taxon>Symbiodiniaceae</taxon>
        <taxon>Symbiodinium</taxon>
    </lineage>
</organism>
<keyword evidence="5" id="KW-1185">Reference proteome</keyword>
<evidence type="ECO:0000256" key="2">
    <source>
        <dbReference type="ARBA" id="ARBA00023043"/>
    </source>
</evidence>
<evidence type="ECO:0000256" key="3">
    <source>
        <dbReference type="PROSITE-ProRule" id="PRU00023"/>
    </source>
</evidence>
<accession>A0A812PPY2</accession>
<dbReference type="OrthoDB" id="20872at2759"/>
<dbReference type="SMART" id="SM00248">
    <property type="entry name" value="ANK"/>
    <property type="match status" value="3"/>
</dbReference>
<dbReference type="InterPro" id="IPR050889">
    <property type="entry name" value="Dendritic_Spine_Reg/Scaffold"/>
</dbReference>
<reference evidence="4" key="1">
    <citation type="submission" date="2021-02" db="EMBL/GenBank/DDBJ databases">
        <authorList>
            <person name="Dougan E. K."/>
            <person name="Rhodes N."/>
            <person name="Thang M."/>
            <person name="Chan C."/>
        </authorList>
    </citation>
    <scope>NUCLEOTIDE SEQUENCE</scope>
</reference>